<comment type="caution">
    <text evidence="1">The sequence shown here is derived from an EMBL/GenBank/DDBJ whole genome shotgun (WGS) entry which is preliminary data.</text>
</comment>
<dbReference type="EMBL" id="JQCD01000022">
    <property type="protein sequence ID" value="KRN77260.1"/>
    <property type="molecule type" value="Genomic_DNA"/>
</dbReference>
<dbReference type="PATRIC" id="fig|1620.3.peg.52"/>
<name>A0A0R2JQR6_9LACO</name>
<evidence type="ECO:0000313" key="2">
    <source>
        <dbReference type="Proteomes" id="UP000051673"/>
    </source>
</evidence>
<reference evidence="1 2" key="1">
    <citation type="journal article" date="2015" name="Genome Announc.">
        <title>Expanding the biotechnology potential of lactobacilli through comparative genomics of 213 strains and associated genera.</title>
        <authorList>
            <person name="Sun Z."/>
            <person name="Harris H.M."/>
            <person name="McCann A."/>
            <person name="Guo C."/>
            <person name="Argimon S."/>
            <person name="Zhang W."/>
            <person name="Yang X."/>
            <person name="Jeffery I.B."/>
            <person name="Cooney J.C."/>
            <person name="Kagawa T.F."/>
            <person name="Liu W."/>
            <person name="Song Y."/>
            <person name="Salvetti E."/>
            <person name="Wrobel A."/>
            <person name="Rasinkangas P."/>
            <person name="Parkhill J."/>
            <person name="Rea M.C."/>
            <person name="O'Sullivan O."/>
            <person name="Ritari J."/>
            <person name="Douillard F.P."/>
            <person name="Paul Ross R."/>
            <person name="Yang R."/>
            <person name="Briner A.E."/>
            <person name="Felis G.E."/>
            <person name="de Vos W.M."/>
            <person name="Barrangou R."/>
            <person name="Klaenhammer T.R."/>
            <person name="Caufield P.W."/>
            <person name="Cui Y."/>
            <person name="Zhang H."/>
            <person name="O'Toole P.W."/>
        </authorList>
    </citation>
    <scope>NUCLEOTIDE SEQUENCE [LARGE SCALE GENOMIC DNA]</scope>
    <source>
        <strain evidence="1 2">DSM 20014</strain>
    </source>
</reference>
<dbReference type="STRING" id="1620.IV67_GL000049"/>
<organism evidence="1 2">
    <name type="scientific">Weissella minor</name>
    <dbReference type="NCBI Taxonomy" id="1620"/>
    <lineage>
        <taxon>Bacteria</taxon>
        <taxon>Bacillati</taxon>
        <taxon>Bacillota</taxon>
        <taxon>Bacilli</taxon>
        <taxon>Lactobacillales</taxon>
        <taxon>Lactobacillaceae</taxon>
        <taxon>Weissella</taxon>
    </lineage>
</organism>
<sequence length="293" mass="31616">MVSGQNNKLAARTYQKQFAGLAQAVFNVKAVFGPTFGVLQALDGVQNNKTAFSVKTNNVPVVVGKYSVDANTAFGTGTGKSSRFGDRTEIIYEDLDVPYTDEWNFHEGIDRATVNNDVNAALANRLELQAQALTRKFNKANGQFLVDSAAEDLGAATDVTKLFNAASKKFLELEVDVPVRAYVSADVYNNIVDLGLTTSAKRSTVSIDENGVTMFKGFTITEVPDQYLAGSQVIFAPDNIGRTFTGINTARTIESEDFDGVALQGHGKFGQWILEDNKQAVFTAGVSKSTPAK</sequence>
<proteinExistence type="predicted"/>
<gene>
    <name evidence="1" type="ORF">IV67_GL000049</name>
</gene>
<dbReference type="Proteomes" id="UP000051673">
    <property type="component" value="Unassembled WGS sequence"/>
</dbReference>
<dbReference type="RefSeq" id="WP_057787129.1">
    <property type="nucleotide sequence ID" value="NZ_JQCD01000022.1"/>
</dbReference>
<protein>
    <submittedName>
        <fullName evidence="1">Major head protein</fullName>
    </submittedName>
</protein>
<evidence type="ECO:0000313" key="1">
    <source>
        <dbReference type="EMBL" id="KRN77260.1"/>
    </source>
</evidence>
<keyword evidence="2" id="KW-1185">Reference proteome</keyword>
<accession>A0A0R2JQR6</accession>
<dbReference type="OrthoDB" id="1695687at2"/>
<dbReference type="AlphaFoldDB" id="A0A0R2JQR6"/>